<proteinExistence type="predicted"/>
<reference evidence="1 2" key="1">
    <citation type="submission" date="2021-01" db="EMBL/GenBank/DDBJ databases">
        <title>Whole genome shotgun sequence of Actinoplanes couchii NBRC 106145.</title>
        <authorList>
            <person name="Komaki H."/>
            <person name="Tamura T."/>
        </authorList>
    </citation>
    <scope>NUCLEOTIDE SEQUENCE [LARGE SCALE GENOMIC DNA]</scope>
    <source>
        <strain evidence="1 2">NBRC 106145</strain>
    </source>
</reference>
<keyword evidence="2" id="KW-1185">Reference proteome</keyword>
<dbReference type="Proteomes" id="UP000612282">
    <property type="component" value="Unassembled WGS sequence"/>
</dbReference>
<evidence type="ECO:0000313" key="1">
    <source>
        <dbReference type="EMBL" id="GID57668.1"/>
    </source>
</evidence>
<organism evidence="1 2">
    <name type="scientific">Actinoplanes couchii</name>
    <dbReference type="NCBI Taxonomy" id="403638"/>
    <lineage>
        <taxon>Bacteria</taxon>
        <taxon>Bacillati</taxon>
        <taxon>Actinomycetota</taxon>
        <taxon>Actinomycetes</taxon>
        <taxon>Micromonosporales</taxon>
        <taxon>Micromonosporaceae</taxon>
        <taxon>Actinoplanes</taxon>
    </lineage>
</organism>
<sequence length="287" mass="31652">MVAVSYRNVSLLVDSGRWADLLDLATRDDPDTEKRRQVAHAVALLAPPAFAVAAAQAFPQDTGFPGPLWEVVAHRPWRELEPHLTDPHVRRMVAHSRVLYGEDVLPVAPWEVAHWDPEWQMPSYNLSGSATSGGWHLPTSEIGDMSDLSHERGLLEVDHPAVPVLGSWHDRVEAKAFRGTAWQAAATVAHPGSRGAEVSFAAAYPHLIHLAAGDAPYNVDIAGRAVGRQRLWAALGMMADCEPVPPFVERLRCVTWTRSAEYGWHLHLAIEDPSRDLTWTLTGDDTD</sequence>
<name>A0ABQ3XGN4_9ACTN</name>
<accession>A0ABQ3XGN4</accession>
<dbReference type="EMBL" id="BOMG01000075">
    <property type="protein sequence ID" value="GID57668.1"/>
    <property type="molecule type" value="Genomic_DNA"/>
</dbReference>
<evidence type="ECO:0000313" key="2">
    <source>
        <dbReference type="Proteomes" id="UP000612282"/>
    </source>
</evidence>
<gene>
    <name evidence="1" type="ORF">Aco03nite_060720</name>
</gene>
<protein>
    <submittedName>
        <fullName evidence="1">Uncharacterized protein</fullName>
    </submittedName>
</protein>
<comment type="caution">
    <text evidence="1">The sequence shown here is derived from an EMBL/GenBank/DDBJ whole genome shotgun (WGS) entry which is preliminary data.</text>
</comment>